<proteinExistence type="predicted"/>
<organism evidence="1 2">
    <name type="scientific">Xenopus laevis</name>
    <name type="common">African clawed frog</name>
    <dbReference type="NCBI Taxonomy" id="8355"/>
    <lineage>
        <taxon>Eukaryota</taxon>
        <taxon>Metazoa</taxon>
        <taxon>Chordata</taxon>
        <taxon>Craniata</taxon>
        <taxon>Vertebrata</taxon>
        <taxon>Euteleostomi</taxon>
        <taxon>Amphibia</taxon>
        <taxon>Batrachia</taxon>
        <taxon>Anura</taxon>
        <taxon>Pipoidea</taxon>
        <taxon>Pipidae</taxon>
        <taxon>Xenopodinae</taxon>
        <taxon>Xenopus</taxon>
        <taxon>Xenopus</taxon>
    </lineage>
</organism>
<accession>A0A974I3I7</accession>
<evidence type="ECO:0000313" key="1">
    <source>
        <dbReference type="EMBL" id="OCT99826.1"/>
    </source>
</evidence>
<dbReference type="AlphaFoldDB" id="A0A974I3I7"/>
<protein>
    <submittedName>
        <fullName evidence="1">Uncharacterized protein</fullName>
    </submittedName>
</protein>
<gene>
    <name evidence="1" type="ORF">XELAEV_18005609mg</name>
</gene>
<evidence type="ECO:0000313" key="2">
    <source>
        <dbReference type="Proteomes" id="UP000694892"/>
    </source>
</evidence>
<name>A0A974I3I7_XENLA</name>
<sequence length="79" mass="9358">MSSELNVKHIHFYTAYLGIFRKTYPAFHTSSFFLVEQYWIMYLLKNKAASFTKGCQNIWHPSELVLLKQISAKDLKIDR</sequence>
<dbReference type="Proteomes" id="UP000694892">
    <property type="component" value="Chromosome 1L"/>
</dbReference>
<reference evidence="2" key="1">
    <citation type="journal article" date="2016" name="Nature">
        <title>Genome evolution in the allotetraploid frog Xenopus laevis.</title>
        <authorList>
            <person name="Session A.M."/>
            <person name="Uno Y."/>
            <person name="Kwon T."/>
            <person name="Chapman J.A."/>
            <person name="Toyoda A."/>
            <person name="Takahashi S."/>
            <person name="Fukui A."/>
            <person name="Hikosaka A."/>
            <person name="Suzuki A."/>
            <person name="Kondo M."/>
            <person name="van Heeringen S.J."/>
            <person name="Quigley I."/>
            <person name="Heinz S."/>
            <person name="Ogino H."/>
            <person name="Ochi H."/>
            <person name="Hellsten U."/>
            <person name="Lyons J.B."/>
            <person name="Simakov O."/>
            <person name="Putnam N."/>
            <person name="Stites J."/>
            <person name="Kuroki Y."/>
            <person name="Tanaka T."/>
            <person name="Michiue T."/>
            <person name="Watanabe M."/>
            <person name="Bogdanovic O."/>
            <person name="Lister R."/>
            <person name="Georgiou G."/>
            <person name="Paranjpe S.S."/>
            <person name="van Kruijsbergen I."/>
            <person name="Shu S."/>
            <person name="Carlson J."/>
            <person name="Kinoshita T."/>
            <person name="Ohta Y."/>
            <person name="Mawaribuchi S."/>
            <person name="Jenkins J."/>
            <person name="Grimwood J."/>
            <person name="Schmutz J."/>
            <person name="Mitros T."/>
            <person name="Mozaffari S.V."/>
            <person name="Suzuki Y."/>
            <person name="Haramoto Y."/>
            <person name="Yamamoto T.S."/>
            <person name="Takagi C."/>
            <person name="Heald R."/>
            <person name="Miller K."/>
            <person name="Haudenschild C."/>
            <person name="Kitzman J."/>
            <person name="Nakayama T."/>
            <person name="Izutsu Y."/>
            <person name="Robert J."/>
            <person name="Fortriede J."/>
            <person name="Burns K."/>
            <person name="Lotay V."/>
            <person name="Karimi K."/>
            <person name="Yasuoka Y."/>
            <person name="Dichmann D.S."/>
            <person name="Flajnik M.F."/>
            <person name="Houston D.W."/>
            <person name="Shendure J."/>
            <person name="DuPasquier L."/>
            <person name="Vize P.D."/>
            <person name="Zorn A.M."/>
            <person name="Ito M."/>
            <person name="Marcotte E.M."/>
            <person name="Wallingford J.B."/>
            <person name="Ito Y."/>
            <person name="Asashima M."/>
            <person name="Ueno N."/>
            <person name="Matsuda Y."/>
            <person name="Veenstra G.J."/>
            <person name="Fujiyama A."/>
            <person name="Harland R.M."/>
            <person name="Taira M."/>
            <person name="Rokhsar D.S."/>
        </authorList>
    </citation>
    <scope>NUCLEOTIDE SEQUENCE [LARGE SCALE GENOMIC DNA]</scope>
    <source>
        <strain evidence="2">J</strain>
    </source>
</reference>
<dbReference type="EMBL" id="CM004466">
    <property type="protein sequence ID" value="OCT99826.1"/>
    <property type="molecule type" value="Genomic_DNA"/>
</dbReference>